<name>A0A556VUQ5_BAGYA</name>
<sequence length="193" mass="21025">MTSQAALHTMKNFQSGYGKMERDMSRFPFCIVWTPIPGLTMLQCFERKQAVFQGGAGLEPCVMERHVTVPKRTIFVPNNSRVEEETRVNHSKPPTRPLQEMVQELVSFGGDMMEFSPCPKPQLSSRANAFSIAALISTSTAKEKESEENTIKPLEQFCGEVLGVVDRARCGGGAGACGAGGGVEVDAEVEGEH</sequence>
<dbReference type="EMBL" id="VCAZ01000273">
    <property type="protein sequence ID" value="TTR68479.1"/>
    <property type="molecule type" value="Genomic_DNA"/>
</dbReference>
<organism evidence="1 2">
    <name type="scientific">Bagarius yarrelli</name>
    <name type="common">Goonch</name>
    <name type="synonym">Bagrus yarrelli</name>
    <dbReference type="NCBI Taxonomy" id="175774"/>
    <lineage>
        <taxon>Eukaryota</taxon>
        <taxon>Metazoa</taxon>
        <taxon>Chordata</taxon>
        <taxon>Craniata</taxon>
        <taxon>Vertebrata</taxon>
        <taxon>Euteleostomi</taxon>
        <taxon>Actinopterygii</taxon>
        <taxon>Neopterygii</taxon>
        <taxon>Teleostei</taxon>
        <taxon>Ostariophysi</taxon>
        <taxon>Siluriformes</taxon>
        <taxon>Sisoridae</taxon>
        <taxon>Sisorinae</taxon>
        <taxon>Bagarius</taxon>
    </lineage>
</organism>
<reference evidence="1 2" key="1">
    <citation type="journal article" date="2019" name="Genome Biol. Evol.">
        <title>Whole-Genome Sequencing of the Giant Devil Catfish, Bagarius yarrelli.</title>
        <authorList>
            <person name="Jiang W."/>
            <person name="Lv Y."/>
            <person name="Cheng L."/>
            <person name="Yang K."/>
            <person name="Chao B."/>
            <person name="Wang X."/>
            <person name="Li Y."/>
            <person name="Pan X."/>
            <person name="You X."/>
            <person name="Zhang Y."/>
            <person name="Yang J."/>
            <person name="Li J."/>
            <person name="Zhang X."/>
            <person name="Liu S."/>
            <person name="Sun C."/>
            <person name="Yang J."/>
            <person name="Shi Q."/>
        </authorList>
    </citation>
    <scope>NUCLEOTIDE SEQUENCE [LARGE SCALE GENOMIC DNA]</scope>
    <source>
        <strain evidence="1">JWS20170419001</strain>
        <tissue evidence="1">Muscle</tissue>
    </source>
</reference>
<keyword evidence="2" id="KW-1185">Reference proteome</keyword>
<proteinExistence type="predicted"/>
<dbReference type="Proteomes" id="UP000319801">
    <property type="component" value="Unassembled WGS sequence"/>
</dbReference>
<accession>A0A556VUQ5</accession>
<evidence type="ECO:0000313" key="1">
    <source>
        <dbReference type="EMBL" id="TTR68479.1"/>
    </source>
</evidence>
<comment type="caution">
    <text evidence="1">The sequence shown here is derived from an EMBL/GenBank/DDBJ whole genome shotgun (WGS) entry which is preliminary data.</text>
</comment>
<protein>
    <submittedName>
        <fullName evidence="1">T-box transcription factor TBX20</fullName>
    </submittedName>
</protein>
<gene>
    <name evidence="1" type="ORF">Baya_16165</name>
</gene>
<dbReference type="OrthoDB" id="267284at2759"/>
<evidence type="ECO:0000313" key="2">
    <source>
        <dbReference type="Proteomes" id="UP000319801"/>
    </source>
</evidence>
<dbReference type="AlphaFoldDB" id="A0A556VUQ5"/>